<sequence length="123" mass="13603">MTYIGFVQGAIMKTWSNLSLDQVSEERSQKSDTKWENTASPDGKGNNMLGSGSGRENSPSQRSNGSARKKPFELSSTKWAIRRSAIRSSPMFLSIKRAASPPSSFKHLDINDLLSDVILRVLK</sequence>
<name>A0A0J6F887_COCPO</name>
<proteinExistence type="predicted"/>
<dbReference type="EMBL" id="DS268109">
    <property type="protein sequence ID" value="KMM65134.1"/>
    <property type="molecule type" value="Genomic_DNA"/>
</dbReference>
<feature type="compositionally biased region" description="Polar residues" evidence="1">
    <location>
        <begin position="48"/>
        <end position="66"/>
    </location>
</feature>
<evidence type="ECO:0000313" key="2">
    <source>
        <dbReference type="EMBL" id="KMM65134.1"/>
    </source>
</evidence>
<dbReference type="Proteomes" id="UP000054567">
    <property type="component" value="Unassembled WGS sequence"/>
</dbReference>
<feature type="region of interest" description="Disordered" evidence="1">
    <location>
        <begin position="21"/>
        <end position="74"/>
    </location>
</feature>
<evidence type="ECO:0000256" key="1">
    <source>
        <dbReference type="SAM" id="MobiDB-lite"/>
    </source>
</evidence>
<dbReference type="VEuPathDB" id="FungiDB:CPAG_01486"/>
<dbReference type="AlphaFoldDB" id="A0A0J6F887"/>
<feature type="compositionally biased region" description="Basic and acidic residues" evidence="1">
    <location>
        <begin position="24"/>
        <end position="35"/>
    </location>
</feature>
<protein>
    <submittedName>
        <fullName evidence="2">Uncharacterized protein</fullName>
    </submittedName>
</protein>
<accession>A0A0J6F887</accession>
<gene>
    <name evidence="2" type="ORF">CPAG_01486</name>
</gene>
<organism evidence="2 3">
    <name type="scientific">Coccidioides posadasii RMSCC 3488</name>
    <dbReference type="NCBI Taxonomy" id="454284"/>
    <lineage>
        <taxon>Eukaryota</taxon>
        <taxon>Fungi</taxon>
        <taxon>Dikarya</taxon>
        <taxon>Ascomycota</taxon>
        <taxon>Pezizomycotina</taxon>
        <taxon>Eurotiomycetes</taxon>
        <taxon>Eurotiomycetidae</taxon>
        <taxon>Onygenales</taxon>
        <taxon>Onygenaceae</taxon>
        <taxon>Coccidioides</taxon>
    </lineage>
</organism>
<reference evidence="2 3" key="1">
    <citation type="submission" date="2007-06" db="EMBL/GenBank/DDBJ databases">
        <title>The Genome Sequence of Coccidioides posadasii RMSCC_3488.</title>
        <authorList>
            <consortium name="Coccidioides Genome Resources Consortium"/>
            <consortium name="The Broad Institute Genome Sequencing Platform"/>
            <person name="Henn M.R."/>
            <person name="Sykes S."/>
            <person name="Young S."/>
            <person name="Jaffe D."/>
            <person name="Berlin A."/>
            <person name="Alvarez P."/>
            <person name="Butler J."/>
            <person name="Gnerre S."/>
            <person name="Grabherr M."/>
            <person name="Mauceli E."/>
            <person name="Brockman W."/>
            <person name="Kodira C."/>
            <person name="Alvarado L."/>
            <person name="Zeng Q."/>
            <person name="Crawford M."/>
            <person name="Antoine C."/>
            <person name="Devon K."/>
            <person name="Galgiani J."/>
            <person name="Orsborn K."/>
            <person name="Lewis M.L."/>
            <person name="Nusbaum C."/>
            <person name="Galagan J."/>
            <person name="Birren B."/>
        </authorList>
    </citation>
    <scope>NUCLEOTIDE SEQUENCE [LARGE SCALE GENOMIC DNA]</scope>
    <source>
        <strain evidence="2 3">RMSCC 3488</strain>
    </source>
</reference>
<evidence type="ECO:0000313" key="3">
    <source>
        <dbReference type="Proteomes" id="UP000054567"/>
    </source>
</evidence>
<reference evidence="3" key="3">
    <citation type="journal article" date="2010" name="Genome Res.">
        <title>Population genomic sequencing of Coccidioides fungi reveals recent hybridization and transposon control.</title>
        <authorList>
            <person name="Neafsey D.E."/>
            <person name="Barker B.M."/>
            <person name="Sharpton T.J."/>
            <person name="Stajich J.E."/>
            <person name="Park D.J."/>
            <person name="Whiston E."/>
            <person name="Hung C.-Y."/>
            <person name="McMahan C."/>
            <person name="White J."/>
            <person name="Sykes S."/>
            <person name="Heiman D."/>
            <person name="Young S."/>
            <person name="Zeng Q."/>
            <person name="Abouelleil A."/>
            <person name="Aftuck L."/>
            <person name="Bessette D."/>
            <person name="Brown A."/>
            <person name="FitzGerald M."/>
            <person name="Lui A."/>
            <person name="Macdonald J.P."/>
            <person name="Priest M."/>
            <person name="Orbach M.J."/>
            <person name="Galgiani J.N."/>
            <person name="Kirkland T.N."/>
            <person name="Cole G.T."/>
            <person name="Birren B.W."/>
            <person name="Henn M.R."/>
            <person name="Taylor J.W."/>
            <person name="Rounsley S.D."/>
        </authorList>
    </citation>
    <scope>NUCLEOTIDE SEQUENCE [LARGE SCALE GENOMIC DNA]</scope>
    <source>
        <strain evidence="3">RMSCC 3488</strain>
    </source>
</reference>
<reference evidence="3" key="2">
    <citation type="journal article" date="2009" name="Genome Res.">
        <title>Comparative genomic analyses of the human fungal pathogens Coccidioides and their relatives.</title>
        <authorList>
            <person name="Sharpton T.J."/>
            <person name="Stajich J.E."/>
            <person name="Rounsley S.D."/>
            <person name="Gardner M.J."/>
            <person name="Wortman J.R."/>
            <person name="Jordar V.S."/>
            <person name="Maiti R."/>
            <person name="Kodira C.D."/>
            <person name="Neafsey D.E."/>
            <person name="Zeng Q."/>
            <person name="Hung C.-Y."/>
            <person name="McMahan C."/>
            <person name="Muszewska A."/>
            <person name="Grynberg M."/>
            <person name="Mandel M.A."/>
            <person name="Kellner E.M."/>
            <person name="Barker B.M."/>
            <person name="Galgiani J.N."/>
            <person name="Orbach M.J."/>
            <person name="Kirkland T.N."/>
            <person name="Cole G.T."/>
            <person name="Henn M.R."/>
            <person name="Birren B.W."/>
            <person name="Taylor J.W."/>
        </authorList>
    </citation>
    <scope>NUCLEOTIDE SEQUENCE [LARGE SCALE GENOMIC DNA]</scope>
    <source>
        <strain evidence="3">RMSCC 3488</strain>
    </source>
</reference>